<dbReference type="Gene3D" id="1.10.246.110">
    <property type="entry name" value="Mitochondrial ATP synthase-coupling factor 6"/>
    <property type="match status" value="1"/>
</dbReference>
<keyword evidence="2" id="KW-1185">Reference proteome</keyword>
<dbReference type="SUPFAM" id="SSF111357">
    <property type="entry name" value="Mitochondrial ATP synthase coupling factor 6"/>
    <property type="match status" value="1"/>
</dbReference>
<sequence>MAFRSVSFVRSISSTRQVLAQDLVARAFLDKIKAVAAQKAKGKSLIDTAPELKKALNDELSRVASKYKIENVQAVSKLDVQFETPVVQSSVETLLEGEKFENLLAALEKSKMEFEQEQAAKKAEAKKRQA</sequence>
<dbReference type="GO" id="GO:0015986">
    <property type="term" value="P:proton motive force-driven ATP synthesis"/>
    <property type="evidence" value="ECO:0007669"/>
    <property type="project" value="InterPro"/>
</dbReference>
<dbReference type="Pfam" id="PF05511">
    <property type="entry name" value="ATP-synt_F6"/>
    <property type="match status" value="1"/>
</dbReference>
<dbReference type="GO" id="GO:0015078">
    <property type="term" value="F:proton transmembrane transporter activity"/>
    <property type="evidence" value="ECO:0007669"/>
    <property type="project" value="InterPro"/>
</dbReference>
<dbReference type="WBParaSite" id="PTRK_0001087500.1">
    <property type="protein sequence ID" value="PTRK_0001087500.1"/>
    <property type="gene ID" value="PTRK_0001087500"/>
</dbReference>
<name>A0A0N4ZQT4_PARTI</name>
<dbReference type="GO" id="GO:0045259">
    <property type="term" value="C:proton-transporting ATP synthase complex"/>
    <property type="evidence" value="ECO:0007669"/>
    <property type="project" value="InterPro"/>
</dbReference>
<dbReference type="InterPro" id="IPR008387">
    <property type="entry name" value="ATP_synth_f6_mt"/>
</dbReference>
<feature type="coiled-coil region" evidence="1">
    <location>
        <begin position="97"/>
        <end position="124"/>
    </location>
</feature>
<accession>A0A0N4ZQT4</accession>
<evidence type="ECO:0000313" key="2">
    <source>
        <dbReference type="Proteomes" id="UP000038045"/>
    </source>
</evidence>
<protein>
    <submittedName>
        <fullName evidence="3">ATP synthase-coupling factor 6, mitochondrial</fullName>
    </submittedName>
</protein>
<dbReference type="STRING" id="131310.A0A0N4ZQT4"/>
<keyword evidence="1" id="KW-0175">Coiled coil</keyword>
<organism evidence="2 3">
    <name type="scientific">Parastrongyloides trichosuri</name>
    <name type="common">Possum-specific nematode worm</name>
    <dbReference type="NCBI Taxonomy" id="131310"/>
    <lineage>
        <taxon>Eukaryota</taxon>
        <taxon>Metazoa</taxon>
        <taxon>Ecdysozoa</taxon>
        <taxon>Nematoda</taxon>
        <taxon>Chromadorea</taxon>
        <taxon>Rhabditida</taxon>
        <taxon>Tylenchina</taxon>
        <taxon>Panagrolaimomorpha</taxon>
        <taxon>Strongyloidoidea</taxon>
        <taxon>Strongyloididae</taxon>
        <taxon>Parastrongyloides</taxon>
    </lineage>
</organism>
<dbReference type="InterPro" id="IPR036204">
    <property type="entry name" value="ATP_synth_f6_sf_mt"/>
</dbReference>
<dbReference type="AlphaFoldDB" id="A0A0N4ZQT4"/>
<reference evidence="3" key="1">
    <citation type="submission" date="2017-02" db="UniProtKB">
        <authorList>
            <consortium name="WormBaseParasite"/>
        </authorList>
    </citation>
    <scope>IDENTIFICATION</scope>
</reference>
<proteinExistence type="predicted"/>
<evidence type="ECO:0000313" key="3">
    <source>
        <dbReference type="WBParaSite" id="PTRK_0001087500.1"/>
    </source>
</evidence>
<evidence type="ECO:0000256" key="1">
    <source>
        <dbReference type="SAM" id="Coils"/>
    </source>
</evidence>
<dbReference type="Proteomes" id="UP000038045">
    <property type="component" value="Unplaced"/>
</dbReference>